<gene>
    <name evidence="5" type="ORF">QYE76_003307</name>
</gene>
<feature type="domain" description="CCHC-type" evidence="3">
    <location>
        <begin position="119"/>
        <end position="134"/>
    </location>
</feature>
<organism evidence="5 6">
    <name type="scientific">Lolium multiflorum</name>
    <name type="common">Italian ryegrass</name>
    <name type="synonym">Lolium perenne subsp. multiflorum</name>
    <dbReference type="NCBI Taxonomy" id="4521"/>
    <lineage>
        <taxon>Eukaryota</taxon>
        <taxon>Viridiplantae</taxon>
        <taxon>Streptophyta</taxon>
        <taxon>Embryophyta</taxon>
        <taxon>Tracheophyta</taxon>
        <taxon>Spermatophyta</taxon>
        <taxon>Magnoliopsida</taxon>
        <taxon>Liliopsida</taxon>
        <taxon>Poales</taxon>
        <taxon>Poaceae</taxon>
        <taxon>BOP clade</taxon>
        <taxon>Pooideae</taxon>
        <taxon>Poodae</taxon>
        <taxon>Poeae</taxon>
        <taxon>Poeae Chloroplast Group 2 (Poeae type)</taxon>
        <taxon>Loliodinae</taxon>
        <taxon>Loliinae</taxon>
        <taxon>Lolium</taxon>
    </lineage>
</organism>
<dbReference type="CDD" id="cd01647">
    <property type="entry name" value="RT_LTR"/>
    <property type="match status" value="1"/>
</dbReference>
<evidence type="ECO:0000313" key="6">
    <source>
        <dbReference type="Proteomes" id="UP001231189"/>
    </source>
</evidence>
<protein>
    <recommendedName>
        <fullName evidence="7">Retrotransposon protein, putative, Ty3-gypsy subclass</fullName>
    </recommendedName>
</protein>
<dbReference type="PROSITE" id="PS50878">
    <property type="entry name" value="RT_POL"/>
    <property type="match status" value="1"/>
</dbReference>
<dbReference type="InterPro" id="IPR001878">
    <property type="entry name" value="Znf_CCHC"/>
</dbReference>
<dbReference type="Proteomes" id="UP001231189">
    <property type="component" value="Unassembled WGS sequence"/>
</dbReference>
<comment type="caution">
    <text evidence="5">The sequence shown here is derived from an EMBL/GenBank/DDBJ whole genome shotgun (WGS) entry which is preliminary data.</text>
</comment>
<dbReference type="PANTHER" id="PTHR24559">
    <property type="entry name" value="TRANSPOSON TY3-I GAG-POL POLYPROTEIN"/>
    <property type="match status" value="1"/>
</dbReference>
<dbReference type="SUPFAM" id="SSF57756">
    <property type="entry name" value="Retrovirus zinc finger-like domains"/>
    <property type="match status" value="1"/>
</dbReference>
<dbReference type="SMART" id="SM00343">
    <property type="entry name" value="ZnF_C2HC"/>
    <property type="match status" value="1"/>
</dbReference>
<evidence type="ECO:0000256" key="2">
    <source>
        <dbReference type="SAM" id="MobiDB-lite"/>
    </source>
</evidence>
<feature type="domain" description="Reverse transcriptase" evidence="4">
    <location>
        <begin position="227"/>
        <end position="412"/>
    </location>
</feature>
<dbReference type="InterPro" id="IPR053134">
    <property type="entry name" value="RNA-dir_DNA_polymerase"/>
</dbReference>
<keyword evidence="6" id="KW-1185">Reference proteome</keyword>
<dbReference type="InterPro" id="IPR043128">
    <property type="entry name" value="Rev_trsase/Diguanyl_cyclase"/>
</dbReference>
<feature type="region of interest" description="Disordered" evidence="2">
    <location>
        <begin position="48"/>
        <end position="110"/>
    </location>
</feature>
<dbReference type="GO" id="GO:0003676">
    <property type="term" value="F:nucleic acid binding"/>
    <property type="evidence" value="ECO:0007669"/>
    <property type="project" value="InterPro"/>
</dbReference>
<keyword evidence="1" id="KW-0863">Zinc-finger</keyword>
<dbReference type="Gene3D" id="3.10.10.10">
    <property type="entry name" value="HIV Type 1 Reverse Transcriptase, subunit A, domain 1"/>
    <property type="match status" value="1"/>
</dbReference>
<dbReference type="PROSITE" id="PS50158">
    <property type="entry name" value="ZF_CCHC"/>
    <property type="match status" value="1"/>
</dbReference>
<dbReference type="InterPro" id="IPR036875">
    <property type="entry name" value="Znf_CCHC_sf"/>
</dbReference>
<dbReference type="Gene3D" id="3.30.70.270">
    <property type="match status" value="1"/>
</dbReference>
<keyword evidence="1" id="KW-0479">Metal-binding</keyword>
<feature type="compositionally biased region" description="Low complexity" evidence="2">
    <location>
        <begin position="69"/>
        <end position="102"/>
    </location>
</feature>
<evidence type="ECO:0000256" key="1">
    <source>
        <dbReference type="PROSITE-ProRule" id="PRU00047"/>
    </source>
</evidence>
<feature type="region of interest" description="Disordered" evidence="2">
    <location>
        <begin position="139"/>
        <end position="168"/>
    </location>
</feature>
<dbReference type="EMBL" id="JAUUTY010000005">
    <property type="protein sequence ID" value="KAK1628992.1"/>
    <property type="molecule type" value="Genomic_DNA"/>
</dbReference>
<dbReference type="Pfam" id="PF00078">
    <property type="entry name" value="RVT_1"/>
    <property type="match status" value="1"/>
</dbReference>
<reference evidence="5" key="1">
    <citation type="submission" date="2023-07" db="EMBL/GenBank/DDBJ databases">
        <title>A chromosome-level genome assembly of Lolium multiflorum.</title>
        <authorList>
            <person name="Chen Y."/>
            <person name="Copetti D."/>
            <person name="Kolliker R."/>
            <person name="Studer B."/>
        </authorList>
    </citation>
    <scope>NUCLEOTIDE SEQUENCE</scope>
    <source>
        <strain evidence="5">02402/16</strain>
        <tissue evidence="5">Leaf</tissue>
    </source>
</reference>
<name>A0AAD8RR75_LOLMU</name>
<dbReference type="InterPro" id="IPR043502">
    <property type="entry name" value="DNA/RNA_pol_sf"/>
</dbReference>
<evidence type="ECO:0000259" key="4">
    <source>
        <dbReference type="PROSITE" id="PS50878"/>
    </source>
</evidence>
<evidence type="ECO:0000313" key="5">
    <source>
        <dbReference type="EMBL" id="KAK1628992.1"/>
    </source>
</evidence>
<dbReference type="InterPro" id="IPR000477">
    <property type="entry name" value="RT_dom"/>
</dbReference>
<dbReference type="PANTHER" id="PTHR24559:SF444">
    <property type="entry name" value="REVERSE TRANSCRIPTASE DOMAIN-CONTAINING PROTEIN"/>
    <property type="match status" value="1"/>
</dbReference>
<feature type="compositionally biased region" description="Low complexity" evidence="2">
    <location>
        <begin position="139"/>
        <end position="150"/>
    </location>
</feature>
<sequence>MFLNGLHDEMQNMLVNIPFVDLEALVDSAIQMEGKLNQANENRKCHMMHQSGPSNTPRTGVEDTPGQEATTTTTATNNNNNNFNRALTRAPNNNNTNTAPRTGSNAVPVAPKDKSTITCYECGIVGHYSNECPKRLAKTAPNTAAPAQQQRRVSTGKKFTPNNPNNRNGRLFHMNAEEAQEAPDVVLDRDIEFIIELIPGTGPIAQRAYSMNPTELVELKKQLDDMLAKGLIQPSASPWRSPVLFVDKKDGATRLCTDYRKLNDVTIKNKYPLPKIEDMFDQLTGARVFSKIDLRTGYHQLKIRATDIPKTAFTTRYGLYEYNVMSFGLTNAPAYFMNLMNKIFMNFLDKFVVVFIDDILIYSKSEEEHEQHLEVILETLRQHKLYAKFSKCEFWLKEVGFWDISCLQEELP</sequence>
<dbReference type="Gene3D" id="4.10.60.10">
    <property type="entry name" value="Zinc finger, CCHC-type"/>
    <property type="match status" value="1"/>
</dbReference>
<accession>A0AAD8RR75</accession>
<evidence type="ECO:0000259" key="3">
    <source>
        <dbReference type="PROSITE" id="PS50158"/>
    </source>
</evidence>
<dbReference type="AlphaFoldDB" id="A0AAD8RR75"/>
<keyword evidence="1" id="KW-0862">Zinc</keyword>
<dbReference type="GO" id="GO:0008270">
    <property type="term" value="F:zinc ion binding"/>
    <property type="evidence" value="ECO:0007669"/>
    <property type="project" value="UniProtKB-KW"/>
</dbReference>
<evidence type="ECO:0008006" key="7">
    <source>
        <dbReference type="Google" id="ProtNLM"/>
    </source>
</evidence>
<dbReference type="SUPFAM" id="SSF56672">
    <property type="entry name" value="DNA/RNA polymerases"/>
    <property type="match status" value="1"/>
</dbReference>
<dbReference type="Pfam" id="PF00098">
    <property type="entry name" value="zf-CCHC"/>
    <property type="match status" value="1"/>
</dbReference>
<proteinExistence type="predicted"/>